<reference evidence="2 3" key="1">
    <citation type="submission" date="2013-01" db="EMBL/GenBank/DDBJ databases">
        <authorList>
            <person name="Fiebig A."/>
            <person name="Goeker M."/>
            <person name="Klenk H.-P.P."/>
        </authorList>
    </citation>
    <scope>NUCLEOTIDE SEQUENCE [LARGE SCALE GENOMIC DNA]</scope>
    <source>
        <strain evidence="2 3">DSM 17069</strain>
    </source>
</reference>
<dbReference type="GO" id="GO:0020037">
    <property type="term" value="F:heme binding"/>
    <property type="evidence" value="ECO:0007669"/>
    <property type="project" value="InterPro"/>
</dbReference>
<dbReference type="PATRIC" id="fig|1288298.3.peg.1185"/>
<dbReference type="STRING" id="215743.ROSMUCSMR3_03877"/>
<protein>
    <submittedName>
        <fullName evidence="2">Heme NO binding protein</fullName>
    </submittedName>
</protein>
<evidence type="ECO:0000313" key="3">
    <source>
        <dbReference type="Proteomes" id="UP000030021"/>
    </source>
</evidence>
<dbReference type="Gene3D" id="3.90.1520.10">
    <property type="entry name" value="H-NOX domain"/>
    <property type="match status" value="1"/>
</dbReference>
<gene>
    <name evidence="2" type="ORF">rosmuc_01172</name>
</gene>
<feature type="domain" description="Heme NO-binding" evidence="1">
    <location>
        <begin position="2"/>
        <end position="155"/>
    </location>
</feature>
<dbReference type="InterPro" id="IPR038158">
    <property type="entry name" value="H-NOX_domain_sf"/>
</dbReference>
<dbReference type="Pfam" id="PF07700">
    <property type="entry name" value="HNOB"/>
    <property type="match status" value="1"/>
</dbReference>
<dbReference type="AlphaFoldDB" id="A0A0A0HSA7"/>
<dbReference type="RefSeq" id="WP_037270887.1">
    <property type="nucleotide sequence ID" value="NZ_KN293977.1"/>
</dbReference>
<evidence type="ECO:0000259" key="1">
    <source>
        <dbReference type="Pfam" id="PF07700"/>
    </source>
</evidence>
<name>A0A0A0HSA7_9RHOB</name>
<proteinExistence type="predicted"/>
<accession>A0A0A0HSA7</accession>
<dbReference type="InterPro" id="IPR024096">
    <property type="entry name" value="NO_sig/Golgi_transp_ligand-bd"/>
</dbReference>
<evidence type="ECO:0000313" key="2">
    <source>
        <dbReference type="EMBL" id="KGM88948.1"/>
    </source>
</evidence>
<dbReference type="OrthoDB" id="981203at2"/>
<sequence length="200" mass="21941">MHGLVNRAIERFVRDTYGRDVWIGTIHKLDLGFTEFEAMMTYEPRITEQVLTVVGTRLARGRDDLLEDIGTYLVSHPATEALRRLLRFGGVDYVDFLHSLDDLPERARLAVADLGLPGLELQDRGGGLYHLHVGLPEEHDLRLGPVVVGILRAMADDYGALALVEHQGVGADHEIIAVRLLEEGFAHGRAFALGVGGSAA</sequence>
<dbReference type="eggNOG" id="COG1060">
    <property type="taxonomic scope" value="Bacteria"/>
</dbReference>
<dbReference type="Proteomes" id="UP000030021">
    <property type="component" value="Unassembled WGS sequence"/>
</dbReference>
<dbReference type="SUPFAM" id="SSF111126">
    <property type="entry name" value="Ligand-binding domain in the NO signalling and Golgi transport"/>
    <property type="match status" value="1"/>
</dbReference>
<dbReference type="HOGENOM" id="CLU_079260_0_1_5"/>
<dbReference type="EMBL" id="AONH01000005">
    <property type="protein sequence ID" value="KGM88948.1"/>
    <property type="molecule type" value="Genomic_DNA"/>
</dbReference>
<dbReference type="InterPro" id="IPR011644">
    <property type="entry name" value="Heme_NO-bd"/>
</dbReference>
<comment type="caution">
    <text evidence="2">The sequence shown here is derived from an EMBL/GenBank/DDBJ whole genome shotgun (WGS) entry which is preliminary data.</text>
</comment>
<organism evidence="2 3">
    <name type="scientific">Roseovarius mucosus DSM 17069</name>
    <dbReference type="NCBI Taxonomy" id="1288298"/>
    <lineage>
        <taxon>Bacteria</taxon>
        <taxon>Pseudomonadati</taxon>
        <taxon>Pseudomonadota</taxon>
        <taxon>Alphaproteobacteria</taxon>
        <taxon>Rhodobacterales</taxon>
        <taxon>Roseobacteraceae</taxon>
        <taxon>Roseovarius</taxon>
    </lineage>
</organism>